<comment type="caution">
    <text evidence="10">The sequence shown here is derived from an EMBL/GenBank/DDBJ whole genome shotgun (WGS) entry which is preliminary data.</text>
</comment>
<evidence type="ECO:0000259" key="9">
    <source>
        <dbReference type="PROSITE" id="PS50157"/>
    </source>
</evidence>
<feature type="domain" description="C2H2-type" evidence="9">
    <location>
        <begin position="161"/>
        <end position="188"/>
    </location>
</feature>
<keyword evidence="11" id="KW-1185">Reference proteome</keyword>
<dbReference type="PROSITE" id="PS50157">
    <property type="entry name" value="ZINC_FINGER_C2H2_2"/>
    <property type="match status" value="2"/>
</dbReference>
<protein>
    <recommendedName>
        <fullName evidence="9">C2H2-type domain-containing protein</fullName>
    </recommendedName>
</protein>
<dbReference type="EMBL" id="CAJPDT010000066">
    <property type="protein sequence ID" value="CAF9932630.1"/>
    <property type="molecule type" value="Genomic_DNA"/>
</dbReference>
<comment type="subcellular location">
    <subcellularLocation>
        <location evidence="1">Nucleus</location>
    </subcellularLocation>
</comment>
<accession>A0A8H3IXM3</accession>
<evidence type="ECO:0000256" key="2">
    <source>
        <dbReference type="ARBA" id="ARBA00022723"/>
    </source>
</evidence>
<dbReference type="SMART" id="SM00355">
    <property type="entry name" value="ZnF_C2H2"/>
    <property type="match status" value="7"/>
</dbReference>
<evidence type="ECO:0000313" key="11">
    <source>
        <dbReference type="Proteomes" id="UP000664534"/>
    </source>
</evidence>
<feature type="region of interest" description="Disordered" evidence="8">
    <location>
        <begin position="1"/>
        <end position="25"/>
    </location>
</feature>
<gene>
    <name evidence="10" type="ORF">IMSHALPRED_008946</name>
</gene>
<dbReference type="GO" id="GO:0008270">
    <property type="term" value="F:zinc ion binding"/>
    <property type="evidence" value="ECO:0007669"/>
    <property type="project" value="UniProtKB-KW"/>
</dbReference>
<dbReference type="InterPro" id="IPR013087">
    <property type="entry name" value="Znf_C2H2_type"/>
</dbReference>
<evidence type="ECO:0000256" key="6">
    <source>
        <dbReference type="ARBA" id="ARBA00023242"/>
    </source>
</evidence>
<keyword evidence="6" id="KW-0539">Nucleus</keyword>
<keyword evidence="3" id="KW-0677">Repeat</keyword>
<evidence type="ECO:0000256" key="3">
    <source>
        <dbReference type="ARBA" id="ARBA00022737"/>
    </source>
</evidence>
<dbReference type="OrthoDB" id="6105938at2759"/>
<dbReference type="InterPro" id="IPR050888">
    <property type="entry name" value="ZnF_C2H2-type_TF"/>
</dbReference>
<dbReference type="Gene3D" id="3.30.160.60">
    <property type="entry name" value="Classic Zinc Finger"/>
    <property type="match status" value="3"/>
</dbReference>
<keyword evidence="2" id="KW-0479">Metal-binding</keyword>
<dbReference type="Proteomes" id="UP000664534">
    <property type="component" value="Unassembled WGS sequence"/>
</dbReference>
<keyword evidence="4 7" id="KW-0863">Zinc-finger</keyword>
<evidence type="ECO:0000313" key="10">
    <source>
        <dbReference type="EMBL" id="CAF9932630.1"/>
    </source>
</evidence>
<reference evidence="10" key="1">
    <citation type="submission" date="2021-03" db="EMBL/GenBank/DDBJ databases">
        <authorList>
            <person name="Tagirdzhanova G."/>
        </authorList>
    </citation>
    <scope>NUCLEOTIDE SEQUENCE</scope>
</reference>
<sequence length="338" mass="39145">MSSRKMQRQPKLDIVESTQSRPQDVVKAKRPNHLCTICSRFFPSQEALESHWVHSKRHNWCPRCEKHFVSPAALDDHLQWSLSHWICDIHDIDFSTEEALIEHCRDSHNFCDRCERYFVSAAAREEHYLKSRSHWVSETHQVDYPTCDELYEHYESDPDHFWCPSCSKEYDSAQQLGKHLLTHLPRDIDCWGCSRKFSKYAPLLVHLETGVCVTTRLQLDQLAIQCEFSSDYVRPGCEQYLRRGDRQRHCARPIFLSHPKRFGCSKCDKVFDQHGGMMGHIQSSCHHPLVYQCAGCDSQYADLSGLLQHVESSACAEGVSYGTGSIAKLLHHLWEILA</sequence>
<dbReference type="PROSITE" id="PS00028">
    <property type="entry name" value="ZINC_FINGER_C2H2_1"/>
    <property type="match status" value="2"/>
</dbReference>
<dbReference type="Pfam" id="PF13912">
    <property type="entry name" value="zf-C2H2_6"/>
    <property type="match status" value="2"/>
</dbReference>
<keyword evidence="5" id="KW-0862">Zinc</keyword>
<evidence type="ECO:0000256" key="4">
    <source>
        <dbReference type="ARBA" id="ARBA00022771"/>
    </source>
</evidence>
<evidence type="ECO:0000256" key="5">
    <source>
        <dbReference type="ARBA" id="ARBA00022833"/>
    </source>
</evidence>
<evidence type="ECO:0000256" key="1">
    <source>
        <dbReference type="ARBA" id="ARBA00004123"/>
    </source>
</evidence>
<dbReference type="PANTHER" id="PTHR24406">
    <property type="entry name" value="TRANSCRIPTIONAL REPRESSOR CTCFL-RELATED"/>
    <property type="match status" value="1"/>
</dbReference>
<dbReference type="AlphaFoldDB" id="A0A8H3IXM3"/>
<dbReference type="GO" id="GO:0005634">
    <property type="term" value="C:nucleus"/>
    <property type="evidence" value="ECO:0007669"/>
    <property type="project" value="UniProtKB-SubCell"/>
</dbReference>
<evidence type="ECO:0000256" key="8">
    <source>
        <dbReference type="SAM" id="MobiDB-lite"/>
    </source>
</evidence>
<organism evidence="10 11">
    <name type="scientific">Imshaugia aleurites</name>
    <dbReference type="NCBI Taxonomy" id="172621"/>
    <lineage>
        <taxon>Eukaryota</taxon>
        <taxon>Fungi</taxon>
        <taxon>Dikarya</taxon>
        <taxon>Ascomycota</taxon>
        <taxon>Pezizomycotina</taxon>
        <taxon>Lecanoromycetes</taxon>
        <taxon>OSLEUM clade</taxon>
        <taxon>Lecanoromycetidae</taxon>
        <taxon>Lecanorales</taxon>
        <taxon>Lecanorineae</taxon>
        <taxon>Parmeliaceae</taxon>
        <taxon>Imshaugia</taxon>
    </lineage>
</organism>
<name>A0A8H3IXM3_9LECA</name>
<evidence type="ECO:0000256" key="7">
    <source>
        <dbReference type="PROSITE-ProRule" id="PRU00042"/>
    </source>
</evidence>
<feature type="domain" description="C2H2-type" evidence="9">
    <location>
        <begin position="262"/>
        <end position="286"/>
    </location>
</feature>
<proteinExistence type="predicted"/>